<evidence type="ECO:0000256" key="6">
    <source>
        <dbReference type="PIRSR" id="PIRSR001430-2"/>
    </source>
</evidence>
<dbReference type="PANTHER" id="PTHR11142:SF0">
    <property type="entry name" value="TRNA PSEUDOURIDINE SYNTHASE-LIKE 1"/>
    <property type="match status" value="1"/>
</dbReference>
<dbReference type="CDD" id="cd02570">
    <property type="entry name" value="PseudoU_synth_EcTruA"/>
    <property type="match status" value="1"/>
</dbReference>
<dbReference type="EC" id="5.4.99.12" evidence="4"/>
<keyword evidence="2 4" id="KW-0819">tRNA processing</keyword>
<evidence type="ECO:0000256" key="2">
    <source>
        <dbReference type="ARBA" id="ARBA00022694"/>
    </source>
</evidence>
<comment type="similarity">
    <text evidence="1 4 7">Belongs to the tRNA pseudouridine synthase TruA family.</text>
</comment>
<comment type="caution">
    <text evidence="4">Lacks conserved residue(s) required for the propagation of feature annotation.</text>
</comment>
<comment type="catalytic activity">
    <reaction evidence="4 7">
        <text>uridine(38/39/40) in tRNA = pseudouridine(38/39/40) in tRNA</text>
        <dbReference type="Rhea" id="RHEA:22376"/>
        <dbReference type="Rhea" id="RHEA-COMP:10085"/>
        <dbReference type="Rhea" id="RHEA-COMP:10087"/>
        <dbReference type="ChEBI" id="CHEBI:65314"/>
        <dbReference type="ChEBI" id="CHEBI:65315"/>
        <dbReference type="EC" id="5.4.99.12"/>
    </reaction>
</comment>
<evidence type="ECO:0000256" key="3">
    <source>
        <dbReference type="ARBA" id="ARBA00023235"/>
    </source>
</evidence>
<dbReference type="InterPro" id="IPR001406">
    <property type="entry name" value="PsdUridine_synth_TruA"/>
</dbReference>
<dbReference type="Gene3D" id="3.30.70.660">
    <property type="entry name" value="Pseudouridine synthase I, catalytic domain, C-terminal subdomain"/>
    <property type="match status" value="1"/>
</dbReference>
<dbReference type="PIRSF" id="PIRSF001430">
    <property type="entry name" value="tRNA_psdUrid_synth"/>
    <property type="match status" value="1"/>
</dbReference>
<dbReference type="Pfam" id="PF01416">
    <property type="entry name" value="PseudoU_synth_1"/>
    <property type="match status" value="2"/>
</dbReference>
<dbReference type="HAMAP" id="MF_00171">
    <property type="entry name" value="TruA"/>
    <property type="match status" value="1"/>
</dbReference>
<gene>
    <name evidence="4" type="primary">truA</name>
    <name evidence="9" type="ORF">SAMN06273572_101440</name>
</gene>
<dbReference type="Gene3D" id="3.30.70.580">
    <property type="entry name" value="Pseudouridine synthase I, catalytic domain, N-terminal subdomain"/>
    <property type="match status" value="1"/>
</dbReference>
<reference evidence="10" key="1">
    <citation type="submission" date="2017-09" db="EMBL/GenBank/DDBJ databases">
        <authorList>
            <person name="Varghese N."/>
            <person name="Submissions S."/>
        </authorList>
    </citation>
    <scope>NUCLEOTIDE SEQUENCE [LARGE SCALE GENOMIC DNA]</scope>
    <source>
        <strain evidence="10">C7</strain>
    </source>
</reference>
<dbReference type="PANTHER" id="PTHR11142">
    <property type="entry name" value="PSEUDOURIDYLATE SYNTHASE"/>
    <property type="match status" value="1"/>
</dbReference>
<feature type="active site" description="Nucleophile" evidence="4 5">
    <location>
        <position position="52"/>
    </location>
</feature>
<dbReference type="InterPro" id="IPR020103">
    <property type="entry name" value="PsdUridine_synth_cat_dom_sf"/>
</dbReference>
<evidence type="ECO:0000256" key="7">
    <source>
        <dbReference type="RuleBase" id="RU003792"/>
    </source>
</evidence>
<dbReference type="InterPro" id="IPR020094">
    <property type="entry name" value="TruA/RsuA/RluB/E/F_N"/>
</dbReference>
<feature type="domain" description="Pseudouridine synthase I TruA alpha/beta" evidence="8">
    <location>
        <begin position="9"/>
        <end position="104"/>
    </location>
</feature>
<evidence type="ECO:0000313" key="9">
    <source>
        <dbReference type="EMBL" id="SOH92592.1"/>
    </source>
</evidence>
<sequence length="265" mass="29652">MPRYALRIEYHGQPFSGWQRQENAPSVQATIEAALAKFVRDAPLVTGAGRTDSGVHARGQVAHVDLDREWDTYRLSQAINQHLRPHPIAITAVARVDDEWHARFSALNRTYLYRILSRRSPAAIDAGLVWQVRQRMDEGAMQLGANRMLGKHDFTTFRSTACQAASPVKTLDRLDVERVGEEIHLHVSARSFLHNQVRSFAGTLERVGAGAWSVDDVTRALEARDRKECGTVAPACGLYMMSVGYEQDPFANLTEGPRPTYTKRG</sequence>
<accession>A0A2C9CMZ7</accession>
<comment type="subunit">
    <text evidence="4">Homodimer.</text>
</comment>
<dbReference type="FunFam" id="3.30.70.580:FF:000001">
    <property type="entry name" value="tRNA pseudouridine synthase A"/>
    <property type="match status" value="1"/>
</dbReference>
<evidence type="ECO:0000256" key="4">
    <source>
        <dbReference type="HAMAP-Rule" id="MF_00171"/>
    </source>
</evidence>
<dbReference type="GO" id="GO:0031119">
    <property type="term" value="P:tRNA pseudouridine synthesis"/>
    <property type="evidence" value="ECO:0007669"/>
    <property type="project" value="UniProtKB-UniRule"/>
</dbReference>
<keyword evidence="10" id="KW-1185">Reference proteome</keyword>
<proteinExistence type="inferred from homology"/>
<dbReference type="EMBL" id="OCTN01000001">
    <property type="protein sequence ID" value="SOH92592.1"/>
    <property type="molecule type" value="Genomic_DNA"/>
</dbReference>
<dbReference type="AlphaFoldDB" id="A0A2C9CMZ7"/>
<dbReference type="GO" id="GO:0003723">
    <property type="term" value="F:RNA binding"/>
    <property type="evidence" value="ECO:0007669"/>
    <property type="project" value="InterPro"/>
</dbReference>
<dbReference type="OrthoDB" id="9811823at2"/>
<protein>
    <recommendedName>
        <fullName evidence="4">tRNA pseudouridine synthase A</fullName>
        <ecNumber evidence="4">5.4.99.12</ecNumber>
    </recommendedName>
    <alternativeName>
        <fullName evidence="4">tRNA pseudouridine(38-40) synthase</fullName>
    </alternativeName>
    <alternativeName>
        <fullName evidence="4">tRNA pseudouridylate synthase I</fullName>
    </alternativeName>
    <alternativeName>
        <fullName evidence="4">tRNA-uridine isomerase I</fullName>
    </alternativeName>
</protein>
<evidence type="ECO:0000259" key="8">
    <source>
        <dbReference type="Pfam" id="PF01416"/>
    </source>
</evidence>
<name>A0A2C9CMZ7_9RHOB</name>
<evidence type="ECO:0000313" key="10">
    <source>
        <dbReference type="Proteomes" id="UP000220034"/>
    </source>
</evidence>
<dbReference type="Proteomes" id="UP000220034">
    <property type="component" value="Unassembled WGS sequence"/>
</dbReference>
<dbReference type="SUPFAM" id="SSF55120">
    <property type="entry name" value="Pseudouridine synthase"/>
    <property type="match status" value="1"/>
</dbReference>
<evidence type="ECO:0000256" key="1">
    <source>
        <dbReference type="ARBA" id="ARBA00009375"/>
    </source>
</evidence>
<evidence type="ECO:0000256" key="5">
    <source>
        <dbReference type="PIRSR" id="PIRSR001430-1"/>
    </source>
</evidence>
<comment type="function">
    <text evidence="4">Formation of pseudouridine at positions 38, 39 and 40 in the anticodon stem and loop of transfer RNAs.</text>
</comment>
<organism evidence="9 10">
    <name type="scientific">Pontivivens marinum</name>
    <dbReference type="NCBI Taxonomy" id="1690039"/>
    <lineage>
        <taxon>Bacteria</taxon>
        <taxon>Pseudomonadati</taxon>
        <taxon>Pseudomonadota</taxon>
        <taxon>Alphaproteobacteria</taxon>
        <taxon>Rhodobacterales</taxon>
        <taxon>Paracoccaceae</taxon>
        <taxon>Pontivivens</taxon>
    </lineage>
</organism>
<keyword evidence="3 4" id="KW-0413">Isomerase</keyword>
<dbReference type="GO" id="GO:0160147">
    <property type="term" value="F:tRNA pseudouridine(38-40) synthase activity"/>
    <property type="evidence" value="ECO:0007669"/>
    <property type="project" value="UniProtKB-EC"/>
</dbReference>
<dbReference type="NCBIfam" id="TIGR00071">
    <property type="entry name" value="hisT_truA"/>
    <property type="match status" value="1"/>
</dbReference>
<feature type="binding site" evidence="4 6">
    <location>
        <position position="111"/>
    </location>
    <ligand>
        <name>substrate</name>
    </ligand>
</feature>
<dbReference type="RefSeq" id="WP_097928163.1">
    <property type="nucleotide sequence ID" value="NZ_OCTN01000001.1"/>
</dbReference>
<dbReference type="InterPro" id="IPR020097">
    <property type="entry name" value="PsdUridine_synth_TruA_a/b_dom"/>
</dbReference>
<feature type="domain" description="Pseudouridine synthase I TruA alpha/beta" evidence="8">
    <location>
        <begin position="146"/>
        <end position="246"/>
    </location>
</feature>
<dbReference type="InterPro" id="IPR020095">
    <property type="entry name" value="PsdUridine_synth_TruA_C"/>
</dbReference>